<organism evidence="13 14">
    <name type="scientific">Ruminobacter amylophilus</name>
    <dbReference type="NCBI Taxonomy" id="867"/>
    <lineage>
        <taxon>Bacteria</taxon>
        <taxon>Pseudomonadati</taxon>
        <taxon>Pseudomonadota</taxon>
        <taxon>Gammaproteobacteria</taxon>
        <taxon>Aeromonadales</taxon>
        <taxon>Succinivibrionaceae</taxon>
        <taxon>Ruminobacter</taxon>
    </lineage>
</organism>
<keyword evidence="14" id="KW-1185">Reference proteome</keyword>
<dbReference type="NCBIfam" id="TIGR00187">
    <property type="entry name" value="ribE"/>
    <property type="match status" value="1"/>
</dbReference>
<dbReference type="OrthoDB" id="9788537at2"/>
<evidence type="ECO:0000256" key="5">
    <source>
        <dbReference type="ARBA" id="ARBA00012827"/>
    </source>
</evidence>
<accession>A0A662ZJT8</accession>
<evidence type="ECO:0000256" key="4">
    <source>
        <dbReference type="ARBA" id="ARBA00011233"/>
    </source>
</evidence>
<comment type="pathway">
    <text evidence="3">Cofactor biosynthesis; riboflavin biosynthesis; riboflavin from 2-hydroxy-3-oxobutyl phosphate and 5-amino-6-(D-ribitylamino)uracil: step 2/2.</text>
</comment>
<keyword evidence="9" id="KW-0677">Repeat</keyword>
<keyword evidence="7" id="KW-0686">Riboflavin biosynthesis</keyword>
<dbReference type="PANTHER" id="PTHR21098">
    <property type="entry name" value="RIBOFLAVIN SYNTHASE ALPHA CHAIN"/>
    <property type="match status" value="1"/>
</dbReference>
<dbReference type="InterPro" id="IPR017938">
    <property type="entry name" value="Riboflavin_synthase-like_b-brl"/>
</dbReference>
<evidence type="ECO:0000256" key="8">
    <source>
        <dbReference type="ARBA" id="ARBA00022679"/>
    </source>
</evidence>
<dbReference type="NCBIfam" id="NF006767">
    <property type="entry name" value="PRK09289.1"/>
    <property type="match status" value="1"/>
</dbReference>
<dbReference type="PROSITE" id="PS51177">
    <property type="entry name" value="LUMAZINE_BIND"/>
    <property type="match status" value="2"/>
</dbReference>
<evidence type="ECO:0000313" key="14">
    <source>
        <dbReference type="Proteomes" id="UP000243745"/>
    </source>
</evidence>
<dbReference type="EC" id="2.5.1.9" evidence="5 10"/>
<dbReference type="InterPro" id="IPR001783">
    <property type="entry name" value="Lumazine-bd"/>
</dbReference>
<evidence type="ECO:0000313" key="13">
    <source>
        <dbReference type="EMBL" id="SFP68281.1"/>
    </source>
</evidence>
<feature type="domain" description="Lumazine-binding" evidence="12">
    <location>
        <begin position="98"/>
        <end position="194"/>
    </location>
</feature>
<dbReference type="FunFam" id="2.40.30.20:FF:000003">
    <property type="entry name" value="Riboflavin synthase, alpha subunit"/>
    <property type="match status" value="1"/>
</dbReference>
<dbReference type="Proteomes" id="UP000243745">
    <property type="component" value="Unassembled WGS sequence"/>
</dbReference>
<dbReference type="AlphaFoldDB" id="A0A662ZJT8"/>
<dbReference type="Pfam" id="PF00677">
    <property type="entry name" value="Lum_binding"/>
    <property type="match status" value="2"/>
</dbReference>
<dbReference type="RefSeq" id="WP_031579985.1">
    <property type="nucleotide sequence ID" value="NZ_FOXF01000055.1"/>
</dbReference>
<dbReference type="Gene3D" id="2.40.30.20">
    <property type="match status" value="2"/>
</dbReference>
<evidence type="ECO:0000256" key="9">
    <source>
        <dbReference type="ARBA" id="ARBA00022737"/>
    </source>
</evidence>
<dbReference type="GO" id="GO:0009231">
    <property type="term" value="P:riboflavin biosynthetic process"/>
    <property type="evidence" value="ECO:0007669"/>
    <property type="project" value="UniProtKB-KW"/>
</dbReference>
<feature type="domain" description="Lumazine-binding" evidence="12">
    <location>
        <begin position="1"/>
        <end position="97"/>
    </location>
</feature>
<feature type="repeat" description="Lumazine-binding" evidence="11">
    <location>
        <begin position="1"/>
        <end position="97"/>
    </location>
</feature>
<evidence type="ECO:0000256" key="10">
    <source>
        <dbReference type="NCBIfam" id="TIGR00187"/>
    </source>
</evidence>
<name>A0A662ZJT8_9GAMM</name>
<evidence type="ECO:0000259" key="12">
    <source>
        <dbReference type="PROSITE" id="PS51177"/>
    </source>
</evidence>
<proteinExistence type="predicted"/>
<dbReference type="NCBIfam" id="NF009566">
    <property type="entry name" value="PRK13020.1"/>
    <property type="match status" value="1"/>
</dbReference>
<comment type="function">
    <text evidence="2">Catalyzes the dismutation of two molecules of 6,7-dimethyl-8-ribityllumazine, resulting in the formation of riboflavin and 5-amino-6-(D-ribitylamino)uracil.</text>
</comment>
<dbReference type="CDD" id="cd00402">
    <property type="entry name" value="Riboflavin_synthase_like"/>
    <property type="match status" value="1"/>
</dbReference>
<gene>
    <name evidence="13" type="ORF">SAMN02910344_02052</name>
</gene>
<dbReference type="GO" id="GO:0004746">
    <property type="term" value="F:riboflavin synthase activity"/>
    <property type="evidence" value="ECO:0007669"/>
    <property type="project" value="UniProtKB-UniRule"/>
</dbReference>
<evidence type="ECO:0000256" key="3">
    <source>
        <dbReference type="ARBA" id="ARBA00004887"/>
    </source>
</evidence>
<dbReference type="EMBL" id="FOXF01000055">
    <property type="protein sequence ID" value="SFP68281.1"/>
    <property type="molecule type" value="Genomic_DNA"/>
</dbReference>
<sequence>MFTGIVQALGTITSISFNGKGAEISIESKDLDFSDVAIGDSVACNGVCLTVVKLGKNSFVADVSHETIECTIFKYLNPGATLNLEKALTPTTHMGGHIVQGHVDGVGTISSMSRTDNAVDIWINAPEDISRYIAIKGSITINGISLTVNEVKGDAFRLTLIPHTHDITNATMWNVGDKVNIEVDVLARYLERLLNHGHDNKKKSTMTASFLMENGFM</sequence>
<dbReference type="SUPFAM" id="SSF63380">
    <property type="entry name" value="Riboflavin synthase domain-like"/>
    <property type="match status" value="2"/>
</dbReference>
<evidence type="ECO:0000256" key="6">
    <source>
        <dbReference type="ARBA" id="ARBA00013950"/>
    </source>
</evidence>
<evidence type="ECO:0000256" key="7">
    <source>
        <dbReference type="ARBA" id="ARBA00022619"/>
    </source>
</evidence>
<evidence type="ECO:0000256" key="11">
    <source>
        <dbReference type="PROSITE-ProRule" id="PRU00524"/>
    </source>
</evidence>
<comment type="catalytic activity">
    <reaction evidence="1">
        <text>2 6,7-dimethyl-8-(1-D-ribityl)lumazine + H(+) = 5-amino-6-(D-ribitylamino)uracil + riboflavin</text>
        <dbReference type="Rhea" id="RHEA:20772"/>
        <dbReference type="ChEBI" id="CHEBI:15378"/>
        <dbReference type="ChEBI" id="CHEBI:15934"/>
        <dbReference type="ChEBI" id="CHEBI:57986"/>
        <dbReference type="ChEBI" id="CHEBI:58201"/>
        <dbReference type="EC" id="2.5.1.9"/>
    </reaction>
</comment>
<dbReference type="InterPro" id="IPR026017">
    <property type="entry name" value="Lumazine-bd_dom"/>
</dbReference>
<feature type="repeat" description="Lumazine-binding" evidence="11">
    <location>
        <begin position="98"/>
        <end position="194"/>
    </location>
</feature>
<evidence type="ECO:0000256" key="2">
    <source>
        <dbReference type="ARBA" id="ARBA00002803"/>
    </source>
</evidence>
<evidence type="ECO:0000256" key="1">
    <source>
        <dbReference type="ARBA" id="ARBA00000968"/>
    </source>
</evidence>
<dbReference type="PANTHER" id="PTHR21098:SF12">
    <property type="entry name" value="RIBOFLAVIN SYNTHASE"/>
    <property type="match status" value="1"/>
</dbReference>
<dbReference type="PIRSF" id="PIRSF000498">
    <property type="entry name" value="Riboflavin_syn_A"/>
    <property type="match status" value="1"/>
</dbReference>
<dbReference type="InterPro" id="IPR023366">
    <property type="entry name" value="ATP_synth_asu-like_sf"/>
</dbReference>
<keyword evidence="8" id="KW-0808">Transferase</keyword>
<dbReference type="FunFam" id="2.40.30.20:FF:000004">
    <property type="entry name" value="Riboflavin synthase, alpha subunit"/>
    <property type="match status" value="1"/>
</dbReference>
<protein>
    <recommendedName>
        <fullName evidence="6 10">Riboflavin synthase</fullName>
        <ecNumber evidence="5 10">2.5.1.9</ecNumber>
    </recommendedName>
</protein>
<comment type="subunit">
    <text evidence="4">Homotrimer.</text>
</comment>
<reference evidence="13 14" key="1">
    <citation type="submission" date="2016-10" db="EMBL/GenBank/DDBJ databases">
        <authorList>
            <person name="Varghese N."/>
            <person name="Submissions S."/>
        </authorList>
    </citation>
    <scope>NUCLEOTIDE SEQUENCE [LARGE SCALE GENOMIC DNA]</scope>
    <source>
        <strain evidence="13 14">DSM 1361</strain>
    </source>
</reference>